<evidence type="ECO:0000256" key="1">
    <source>
        <dbReference type="SAM" id="MobiDB-lite"/>
    </source>
</evidence>
<reference evidence="2 3" key="1">
    <citation type="submission" date="2017-03" db="EMBL/GenBank/DDBJ databases">
        <title>WGS assembly of Porphyra umbilicalis.</title>
        <authorList>
            <person name="Brawley S.H."/>
            <person name="Blouin N.A."/>
            <person name="Ficko-Blean E."/>
            <person name="Wheeler G.L."/>
            <person name="Lohr M."/>
            <person name="Goodson H.V."/>
            <person name="Jenkins J.W."/>
            <person name="Blaby-Haas C.E."/>
            <person name="Helliwell K.E."/>
            <person name="Chan C."/>
            <person name="Marriage T."/>
            <person name="Bhattacharya D."/>
            <person name="Klein A.S."/>
            <person name="Badis Y."/>
            <person name="Brodie J."/>
            <person name="Cao Y."/>
            <person name="Collen J."/>
            <person name="Dittami S.M."/>
            <person name="Gachon C.M."/>
            <person name="Green B.R."/>
            <person name="Karpowicz S."/>
            <person name="Kim J.W."/>
            <person name="Kudahl U."/>
            <person name="Lin S."/>
            <person name="Michel G."/>
            <person name="Mittag M."/>
            <person name="Olson B.J."/>
            <person name="Pangilinan J."/>
            <person name="Peng Y."/>
            <person name="Qiu H."/>
            <person name="Shu S."/>
            <person name="Singer J.T."/>
            <person name="Smith A.G."/>
            <person name="Sprecher B.N."/>
            <person name="Wagner V."/>
            <person name="Wang W."/>
            <person name="Wang Z.-Y."/>
            <person name="Yan J."/>
            <person name="Yarish C."/>
            <person name="Zoeuner-Riek S."/>
            <person name="Zhuang Y."/>
            <person name="Zou Y."/>
            <person name="Lindquist E.A."/>
            <person name="Grimwood J."/>
            <person name="Barry K."/>
            <person name="Rokhsar D.S."/>
            <person name="Schmutz J."/>
            <person name="Stiller J.W."/>
            <person name="Grossman A.R."/>
            <person name="Prochnik S.E."/>
        </authorList>
    </citation>
    <scope>NUCLEOTIDE SEQUENCE [LARGE SCALE GENOMIC DNA]</scope>
    <source>
        <strain evidence="2">4086291</strain>
    </source>
</reference>
<feature type="region of interest" description="Disordered" evidence="1">
    <location>
        <begin position="678"/>
        <end position="707"/>
    </location>
</feature>
<feature type="compositionally biased region" description="Gly residues" evidence="1">
    <location>
        <begin position="461"/>
        <end position="477"/>
    </location>
</feature>
<accession>A0A1X6NN32</accession>
<feature type="region of interest" description="Disordered" evidence="1">
    <location>
        <begin position="380"/>
        <end position="400"/>
    </location>
</feature>
<evidence type="ECO:0000313" key="2">
    <source>
        <dbReference type="EMBL" id="OSX69998.1"/>
    </source>
</evidence>
<feature type="compositionally biased region" description="Low complexity" evidence="1">
    <location>
        <begin position="437"/>
        <end position="446"/>
    </location>
</feature>
<sequence length="793" mass="79645">MALPAVLSLPSPVTFDDAWTVSSALAAIPTAGMPVPPSAATVAGVSSPPAHGAVVMPPSALPPTTATTEPASSIIVAGATVGAVVTPPVAAPPTTPTATPTTTPTGAVPTVTPTTMPTGDTPAAAAISVPSQEDATAAIVAPGAVGSTAARFHASAATGGKTVALQPLATAGGGAVGSTMPTAAPQATPTAAPAAAASALAAPGVAGGGIVTPPSLTTTATLTATPTSTVAGTASAMAAAVATEPAAPTAAFVALEEARGAAARARARAASSGQSLAMQRLGRYITAVNGRRVGAKTLEAAASMVSSAATMEDDNDNLQVVVHVSGVSTGGDLGWASIYGQASYVDPDVLRVFGQAHQFCRGRDVLSRVRLGKNAPPARLVGTCHRGGRPSPSPSAVTPIATSAEDEEYLEVFTSPADAILPPPLSIQRLARQVARARSASRSSSSLHDGLPGGAPPTDGAEGGAGSSSTGADGGAGSSDEGDETGVVAALLPFVLESMTKPDPQTPRKSAVAFMTDLFRNRRAPVQLVRATVKAIIIFFAMRFGLAPRNIQEGFSRWWPHQIVADQSGDGEVVAPRWPLGVKVPVRFLPVKYVKDARKAGKVMPAEEPLATGVEDAAADQTRLMDESVIVYLDAIPTSDNHCKHEEAVAALLLLWDNEPKSKRIMEHEVFKADHAALRRKAAPKRKSPSGSAAQAANAGDGSVPTLAPRPPVLAAAAGRPSTVLAVRAAARATAGGAAPDGTPVLFRQLVPAAPGAVEEAPAAASPPVEEPREEPAGDLSTSSPTKRARQDV</sequence>
<feature type="compositionally biased region" description="Low complexity" evidence="1">
    <location>
        <begin position="756"/>
        <end position="768"/>
    </location>
</feature>
<dbReference type="Proteomes" id="UP000218209">
    <property type="component" value="Unassembled WGS sequence"/>
</dbReference>
<gene>
    <name evidence="2" type="ORF">BU14_0961s0001</name>
</gene>
<name>A0A1X6NN32_PORUM</name>
<dbReference type="EMBL" id="KV919337">
    <property type="protein sequence ID" value="OSX69998.1"/>
    <property type="molecule type" value="Genomic_DNA"/>
</dbReference>
<dbReference type="AlphaFoldDB" id="A0A1X6NN32"/>
<feature type="region of interest" description="Disordered" evidence="1">
    <location>
        <begin position="756"/>
        <end position="793"/>
    </location>
</feature>
<protein>
    <submittedName>
        <fullName evidence="2">Uncharacterized protein</fullName>
    </submittedName>
</protein>
<organism evidence="2 3">
    <name type="scientific">Porphyra umbilicalis</name>
    <name type="common">Purple laver</name>
    <name type="synonym">Red alga</name>
    <dbReference type="NCBI Taxonomy" id="2786"/>
    <lineage>
        <taxon>Eukaryota</taxon>
        <taxon>Rhodophyta</taxon>
        <taxon>Bangiophyceae</taxon>
        <taxon>Bangiales</taxon>
        <taxon>Bangiaceae</taxon>
        <taxon>Porphyra</taxon>
    </lineage>
</organism>
<keyword evidence="3" id="KW-1185">Reference proteome</keyword>
<proteinExistence type="predicted"/>
<evidence type="ECO:0000313" key="3">
    <source>
        <dbReference type="Proteomes" id="UP000218209"/>
    </source>
</evidence>
<feature type="compositionally biased region" description="Basic residues" evidence="1">
    <location>
        <begin position="678"/>
        <end position="688"/>
    </location>
</feature>
<feature type="region of interest" description="Disordered" evidence="1">
    <location>
        <begin position="437"/>
        <end position="483"/>
    </location>
</feature>